<accession>A0AAV9UJT0</accession>
<sequence>MYLPPEIILTILDQLDCTPGSPENDRATVVALRSVSKDFYAIVTPILFRNFSLHYGVSRSIPQMQAITSAPMIQPYIRSLFIPSESFFPLGKNVQFNTKDHFPWSRGPALTWLAINDYSQSAPVCKGLKGRRSHTKQTLMLHYPFREYPTKPWKLFTLRQKEFRLQEQEYSAVLSNFIDACGNLEDIHIAIGLGGETGRMSAFGKILEKHLIPKILAKGLRRMTISAPSGYGVALPFLGSADALHGASRTLPDLSSLRSFTIQTCYGAAAGAMSREFKAFFQALTGLTSFSLSMSSPLRAQSTDMIFGHPASAISQNLTRVELCSIFLWKNVDNFRDFLSQVPTITELILTHIVLPIASHGPEGYTCPSENWWTMFQHILTTLPKLQTCTFKHLMYGDISDHVWWGPQYVLLLLPSTFDGEKSISYSWRTNLGGSELISPFDEDWKGLQLLKRVVGDRGTENQSDGEIHTHTEDGIIPEWAIEKSDWIYLADK</sequence>
<protein>
    <recommendedName>
        <fullName evidence="3">F-box domain-containing protein</fullName>
    </recommendedName>
</protein>
<dbReference type="EMBL" id="JAVHNS010000009">
    <property type="protein sequence ID" value="KAK6343572.1"/>
    <property type="molecule type" value="Genomic_DNA"/>
</dbReference>
<comment type="caution">
    <text evidence="1">The sequence shown here is derived from an EMBL/GenBank/DDBJ whole genome shotgun (WGS) entry which is preliminary data.</text>
</comment>
<evidence type="ECO:0008006" key="3">
    <source>
        <dbReference type="Google" id="ProtNLM"/>
    </source>
</evidence>
<proteinExistence type="predicted"/>
<organism evidence="1 2">
    <name type="scientific">Orbilia blumenaviensis</name>
    <dbReference type="NCBI Taxonomy" id="1796055"/>
    <lineage>
        <taxon>Eukaryota</taxon>
        <taxon>Fungi</taxon>
        <taxon>Dikarya</taxon>
        <taxon>Ascomycota</taxon>
        <taxon>Pezizomycotina</taxon>
        <taxon>Orbiliomycetes</taxon>
        <taxon>Orbiliales</taxon>
        <taxon>Orbiliaceae</taxon>
        <taxon>Orbilia</taxon>
    </lineage>
</organism>
<dbReference type="Proteomes" id="UP001373714">
    <property type="component" value="Unassembled WGS sequence"/>
</dbReference>
<reference evidence="1 2" key="1">
    <citation type="submission" date="2019-10" db="EMBL/GenBank/DDBJ databases">
        <authorList>
            <person name="Palmer J.M."/>
        </authorList>
    </citation>
    <scope>NUCLEOTIDE SEQUENCE [LARGE SCALE GENOMIC DNA]</scope>
    <source>
        <strain evidence="1 2">TWF730</strain>
    </source>
</reference>
<dbReference type="AlphaFoldDB" id="A0AAV9UJT0"/>
<gene>
    <name evidence="1" type="ORF">TWF730_011162</name>
</gene>
<evidence type="ECO:0000313" key="2">
    <source>
        <dbReference type="Proteomes" id="UP001373714"/>
    </source>
</evidence>
<keyword evidence="2" id="KW-1185">Reference proteome</keyword>
<name>A0AAV9UJT0_9PEZI</name>
<evidence type="ECO:0000313" key="1">
    <source>
        <dbReference type="EMBL" id="KAK6343572.1"/>
    </source>
</evidence>